<dbReference type="EMBL" id="CAJOBS010003761">
    <property type="protein sequence ID" value="CAF4865300.1"/>
    <property type="molecule type" value="Genomic_DNA"/>
</dbReference>
<dbReference type="Proteomes" id="UP000663833">
    <property type="component" value="Unassembled WGS sequence"/>
</dbReference>
<gene>
    <name evidence="4" type="ORF">FME351_LOCUS11815</name>
    <name evidence="5" type="ORF">GRG538_LOCUS18133</name>
    <name evidence="8" type="ORF">HFQ381_LOCUS27811</name>
    <name evidence="3" type="ORF">KIK155_LOCUS7978</name>
    <name evidence="6" type="ORF">LUA448_LOCUS31457</name>
    <name evidence="10" type="ORF">QYT958_LOCUS12630</name>
    <name evidence="2" type="ORF">TIS948_LOCUS7791</name>
    <name evidence="11" type="ORF">TOA249_LOCUS28041</name>
    <name evidence="9" type="ORF">TSG867_LOCUS28283</name>
    <name evidence="7" type="ORF">UJA718_LOCUS22252</name>
</gene>
<organism evidence="2 12">
    <name type="scientific">Rotaria socialis</name>
    <dbReference type="NCBI Taxonomy" id="392032"/>
    <lineage>
        <taxon>Eukaryota</taxon>
        <taxon>Metazoa</taxon>
        <taxon>Spiralia</taxon>
        <taxon>Gnathifera</taxon>
        <taxon>Rotifera</taxon>
        <taxon>Eurotatoria</taxon>
        <taxon>Bdelloidea</taxon>
        <taxon>Philodinida</taxon>
        <taxon>Philodinidae</taxon>
        <taxon>Rotaria</taxon>
    </lineage>
</organism>
<dbReference type="AlphaFoldDB" id="A0A817NKX8"/>
<evidence type="ECO:0000313" key="3">
    <source>
        <dbReference type="EMBL" id="CAF3399502.1"/>
    </source>
</evidence>
<dbReference type="EMBL" id="CAJOBP010004531">
    <property type="protein sequence ID" value="CAF4443228.1"/>
    <property type="molecule type" value="Genomic_DNA"/>
</dbReference>
<dbReference type="EMBL" id="CAJNYV010001042">
    <property type="protein sequence ID" value="CAF3399502.1"/>
    <property type="molecule type" value="Genomic_DNA"/>
</dbReference>
<dbReference type="Gene3D" id="3.60.10.10">
    <property type="entry name" value="Endonuclease/exonuclease/phosphatase"/>
    <property type="match status" value="1"/>
</dbReference>
<dbReference type="Proteomes" id="UP000663848">
    <property type="component" value="Unassembled WGS sequence"/>
</dbReference>
<dbReference type="PANTHER" id="PTHR33273">
    <property type="entry name" value="DOMAIN-CONTAINING PROTEIN, PUTATIVE-RELATED"/>
    <property type="match status" value="1"/>
</dbReference>
<dbReference type="SUPFAM" id="SSF56219">
    <property type="entry name" value="DNase I-like"/>
    <property type="match status" value="1"/>
</dbReference>
<evidence type="ECO:0000313" key="12">
    <source>
        <dbReference type="Proteomes" id="UP000663825"/>
    </source>
</evidence>
<keyword evidence="13" id="KW-1185">Reference proteome</keyword>
<dbReference type="GO" id="GO:0003824">
    <property type="term" value="F:catalytic activity"/>
    <property type="evidence" value="ECO:0007669"/>
    <property type="project" value="InterPro"/>
</dbReference>
<reference evidence="2" key="1">
    <citation type="submission" date="2021-02" db="EMBL/GenBank/DDBJ databases">
        <authorList>
            <person name="Nowell W R."/>
        </authorList>
    </citation>
    <scope>NUCLEOTIDE SEQUENCE</scope>
</reference>
<evidence type="ECO:0000313" key="10">
    <source>
        <dbReference type="EMBL" id="CAF4617404.1"/>
    </source>
</evidence>
<evidence type="ECO:0000313" key="9">
    <source>
        <dbReference type="EMBL" id="CAF4608537.1"/>
    </source>
</evidence>
<proteinExistence type="predicted"/>
<feature type="domain" description="Endonuclease/exonuclease/phosphatase" evidence="1">
    <location>
        <begin position="91"/>
        <end position="198"/>
    </location>
</feature>
<evidence type="ECO:0000313" key="11">
    <source>
        <dbReference type="EMBL" id="CAF4865300.1"/>
    </source>
</evidence>
<dbReference type="InterPro" id="IPR036691">
    <property type="entry name" value="Endo/exonu/phosph_ase_sf"/>
</dbReference>
<dbReference type="EMBL" id="CAJNYD010004667">
    <property type="protein sequence ID" value="CAF3621632.1"/>
    <property type="molecule type" value="Genomic_DNA"/>
</dbReference>
<dbReference type="OrthoDB" id="416454at2759"/>
<evidence type="ECO:0000313" key="13">
    <source>
        <dbReference type="Proteomes" id="UP000663873"/>
    </source>
</evidence>
<dbReference type="EMBL" id="CAJNYU010001383">
    <property type="protein sequence ID" value="CAF3430966.1"/>
    <property type="molecule type" value="Genomic_DNA"/>
</dbReference>
<evidence type="ECO:0000313" key="8">
    <source>
        <dbReference type="EMBL" id="CAF4501606.1"/>
    </source>
</evidence>
<dbReference type="Proteomes" id="UP000663869">
    <property type="component" value="Unassembled WGS sequence"/>
</dbReference>
<comment type="caution">
    <text evidence="2">The sequence shown here is derived from an EMBL/GenBank/DDBJ whole genome shotgun (WGS) entry which is preliminary data.</text>
</comment>
<dbReference type="PANTHER" id="PTHR33273:SF4">
    <property type="entry name" value="ENDONUCLEASE_EXONUCLEASE_PHOSPHATASE DOMAIN-CONTAINING PROTEIN"/>
    <property type="match status" value="1"/>
</dbReference>
<dbReference type="Pfam" id="PF14529">
    <property type="entry name" value="Exo_endo_phos_2"/>
    <property type="match status" value="1"/>
</dbReference>
<evidence type="ECO:0000313" key="5">
    <source>
        <dbReference type="EMBL" id="CAF3510024.1"/>
    </source>
</evidence>
<accession>A0A817NKX8</accession>
<dbReference type="EMBL" id="CAJOBQ010003505">
    <property type="protein sequence ID" value="CAF4608537.1"/>
    <property type="molecule type" value="Genomic_DNA"/>
</dbReference>
<evidence type="ECO:0000259" key="1">
    <source>
        <dbReference type="Pfam" id="PF14529"/>
    </source>
</evidence>
<evidence type="ECO:0000313" key="2">
    <source>
        <dbReference type="EMBL" id="CAF3117250.1"/>
    </source>
</evidence>
<dbReference type="EMBL" id="CAJNYT010002963">
    <property type="protein sequence ID" value="CAF3510024.1"/>
    <property type="molecule type" value="Genomic_DNA"/>
</dbReference>
<name>A0A817NKX8_9BILA</name>
<dbReference type="Proteomes" id="UP000663872">
    <property type="component" value="Unassembled WGS sequence"/>
</dbReference>
<evidence type="ECO:0000313" key="7">
    <source>
        <dbReference type="EMBL" id="CAF4443228.1"/>
    </source>
</evidence>
<dbReference type="Proteomes" id="UP000663865">
    <property type="component" value="Unassembled WGS sequence"/>
</dbReference>
<dbReference type="Proteomes" id="UP000663851">
    <property type="component" value="Unassembled WGS sequence"/>
</dbReference>
<dbReference type="Proteomes" id="UP000663825">
    <property type="component" value="Unassembled WGS sequence"/>
</dbReference>
<evidence type="ECO:0000313" key="6">
    <source>
        <dbReference type="EMBL" id="CAF3621632.1"/>
    </source>
</evidence>
<sequence>MRNFFSDQCELLDIVVQYNPTIISLNELGTNVPDKIIKQRLFSYNIFSNKGTNSHGGVVLTVDKKLNTIQLKLDQLNIVAVQIILKNQIYAIVSIYSPPNETLSLQIMSSLTNTFRNIIIVGDLNAKHPNCDCTTINHNGKIHAEWLDKNDMYAIQNPGVKTSLRSDTTIDLLIITPTISLSQCITLSYTGSNHLPIYIELNSIILQASFYAISTSNVHRIPIHLFLD</sequence>
<dbReference type="Proteomes" id="UP000663862">
    <property type="component" value="Unassembled WGS sequence"/>
</dbReference>
<dbReference type="InterPro" id="IPR005135">
    <property type="entry name" value="Endo/exonuclease/phosphatase"/>
</dbReference>
<dbReference type="EMBL" id="CAJOBO010003727">
    <property type="protein sequence ID" value="CAF4501606.1"/>
    <property type="molecule type" value="Genomic_DNA"/>
</dbReference>
<dbReference type="EMBL" id="CAJOBR010001555">
    <property type="protein sequence ID" value="CAF4617404.1"/>
    <property type="molecule type" value="Genomic_DNA"/>
</dbReference>
<dbReference type="Proteomes" id="UP000663838">
    <property type="component" value="Unassembled WGS sequence"/>
</dbReference>
<dbReference type="EMBL" id="CAJNXB010000958">
    <property type="protein sequence ID" value="CAF3117250.1"/>
    <property type="molecule type" value="Genomic_DNA"/>
</dbReference>
<protein>
    <recommendedName>
        <fullName evidence="1">Endonuclease/exonuclease/phosphatase domain-containing protein</fullName>
    </recommendedName>
</protein>
<dbReference type="Proteomes" id="UP000663873">
    <property type="component" value="Unassembled WGS sequence"/>
</dbReference>
<evidence type="ECO:0000313" key="4">
    <source>
        <dbReference type="EMBL" id="CAF3430966.1"/>
    </source>
</evidence>